<dbReference type="RefSeq" id="XP_024572734.1">
    <property type="nucleotide sequence ID" value="XM_024720001.1"/>
</dbReference>
<organism evidence="1 2">
    <name type="scientific">Plasmopara halstedii</name>
    <name type="common">Downy mildew of sunflower</name>
    <dbReference type="NCBI Taxonomy" id="4781"/>
    <lineage>
        <taxon>Eukaryota</taxon>
        <taxon>Sar</taxon>
        <taxon>Stramenopiles</taxon>
        <taxon>Oomycota</taxon>
        <taxon>Peronosporomycetes</taxon>
        <taxon>Peronosporales</taxon>
        <taxon>Peronosporaceae</taxon>
        <taxon>Plasmopara</taxon>
    </lineage>
</organism>
<dbReference type="AlphaFoldDB" id="A0A0P1A6X6"/>
<dbReference type="GeneID" id="36397509"/>
<proteinExistence type="predicted"/>
<evidence type="ECO:0000313" key="2">
    <source>
        <dbReference type="Proteomes" id="UP000054928"/>
    </source>
</evidence>
<keyword evidence="2" id="KW-1185">Reference proteome</keyword>
<dbReference type="Proteomes" id="UP000054928">
    <property type="component" value="Unassembled WGS sequence"/>
</dbReference>
<evidence type="ECO:0000313" key="1">
    <source>
        <dbReference type="EMBL" id="CEG36365.1"/>
    </source>
</evidence>
<accession>A0A0P1A6X6</accession>
<name>A0A0P1A6X6_PLAHL</name>
<dbReference type="EMBL" id="CCYD01000193">
    <property type="protein sequence ID" value="CEG36365.1"/>
    <property type="molecule type" value="Genomic_DNA"/>
</dbReference>
<dbReference type="OrthoDB" id="164174at2759"/>
<protein>
    <submittedName>
        <fullName evidence="1">Uncharacterized protein</fullName>
    </submittedName>
</protein>
<sequence length="113" mass="12620">MPISPNYAVSLNYVHVKGSLLEKGITEAELVGAHFRREDNMVALADARVFIRDQSKIIDLVEKDQQDLLSACRGDPVFANRFNDGWALCQGRFDYLRQFVGGMATMTPNTAGR</sequence>
<reference evidence="2" key="1">
    <citation type="submission" date="2014-09" db="EMBL/GenBank/DDBJ databases">
        <authorList>
            <person name="Sharma Rahul"/>
            <person name="Thines Marco"/>
        </authorList>
    </citation>
    <scope>NUCLEOTIDE SEQUENCE [LARGE SCALE GENOMIC DNA]</scope>
</reference>